<dbReference type="PANTHER" id="PTHR48228">
    <property type="entry name" value="SUCCINYL-COA--D-CITRAMALATE COA-TRANSFERASE"/>
    <property type="match status" value="1"/>
</dbReference>
<dbReference type="Gene3D" id="3.30.1540.10">
    <property type="entry name" value="formyl-coa transferase, domain 3"/>
    <property type="match status" value="1"/>
</dbReference>
<dbReference type="Proteomes" id="UP000634308">
    <property type="component" value="Unassembled WGS sequence"/>
</dbReference>
<keyword evidence="4" id="KW-1185">Reference proteome</keyword>
<name>A0ABQ2RUA2_9DEIO</name>
<organism evidence="3 4">
    <name type="scientific">Deinococcus seoulensis</name>
    <dbReference type="NCBI Taxonomy" id="1837379"/>
    <lineage>
        <taxon>Bacteria</taxon>
        <taxon>Thermotogati</taxon>
        <taxon>Deinococcota</taxon>
        <taxon>Deinococci</taxon>
        <taxon>Deinococcales</taxon>
        <taxon>Deinococcaceae</taxon>
        <taxon>Deinococcus</taxon>
    </lineage>
</organism>
<dbReference type="EMBL" id="BMQM01000014">
    <property type="protein sequence ID" value="GGR60357.1"/>
    <property type="molecule type" value="Genomic_DNA"/>
</dbReference>
<gene>
    <name evidence="3" type="ORF">GCM10008959_22790</name>
</gene>
<keyword evidence="1" id="KW-0808">Transferase</keyword>
<accession>A0ABQ2RUA2</accession>
<evidence type="ECO:0000256" key="2">
    <source>
        <dbReference type="SAM" id="MobiDB-lite"/>
    </source>
</evidence>
<dbReference type="SUPFAM" id="SSF89796">
    <property type="entry name" value="CoA-transferase family III (CaiB/BaiF)"/>
    <property type="match status" value="1"/>
</dbReference>
<dbReference type="PANTHER" id="PTHR48228:SF6">
    <property type="entry name" value="L-CARNITINE COA-TRANSFERASE"/>
    <property type="match status" value="1"/>
</dbReference>
<evidence type="ECO:0000313" key="3">
    <source>
        <dbReference type="EMBL" id="GGR60357.1"/>
    </source>
</evidence>
<reference evidence="4" key="1">
    <citation type="journal article" date="2019" name="Int. J. Syst. Evol. Microbiol.">
        <title>The Global Catalogue of Microorganisms (GCM) 10K type strain sequencing project: providing services to taxonomists for standard genome sequencing and annotation.</title>
        <authorList>
            <consortium name="The Broad Institute Genomics Platform"/>
            <consortium name="The Broad Institute Genome Sequencing Center for Infectious Disease"/>
            <person name="Wu L."/>
            <person name="Ma J."/>
        </authorList>
    </citation>
    <scope>NUCLEOTIDE SEQUENCE [LARGE SCALE GENOMIC DNA]</scope>
    <source>
        <strain evidence="4">JCM 31404</strain>
    </source>
</reference>
<dbReference type="RefSeq" id="WP_189065109.1">
    <property type="nucleotide sequence ID" value="NZ_BMQM01000014.1"/>
</dbReference>
<proteinExistence type="predicted"/>
<comment type="caution">
    <text evidence="3">The sequence shown here is derived from an EMBL/GenBank/DDBJ whole genome shotgun (WGS) entry which is preliminary data.</text>
</comment>
<protein>
    <submittedName>
        <fullName evidence="3">Succinyl-CoA--D-citramalate CoA-transferase</fullName>
    </submittedName>
</protein>
<dbReference type="InterPro" id="IPR023606">
    <property type="entry name" value="CoA-Trfase_III_dom_1_sf"/>
</dbReference>
<feature type="compositionally biased region" description="Pro residues" evidence="2">
    <location>
        <begin position="7"/>
        <end position="21"/>
    </location>
</feature>
<dbReference type="Gene3D" id="3.40.50.10540">
    <property type="entry name" value="Crotonobetainyl-coa:carnitine coa-transferase, domain 1"/>
    <property type="match status" value="1"/>
</dbReference>
<evidence type="ECO:0000313" key="4">
    <source>
        <dbReference type="Proteomes" id="UP000634308"/>
    </source>
</evidence>
<feature type="region of interest" description="Disordered" evidence="2">
    <location>
        <begin position="1"/>
        <end position="31"/>
    </location>
</feature>
<sequence>MTQPDAPHSPPSGQPVNPPSGPAQARPGPLDGLRVVEMGSLLAGPFVGQLLGDFGAEVVKVEPPGVGDPMRAWGRHKPQGHSLWFPVIARNKKSVTLNLRQQAGQALARELIAGADVLVENFRPGTLERWGLGPDDLHALNPRLVIVRVSGYGQTGPYRGRAGFGSIGEAVGGLRALSGEPGQPPVRVGISIGDMLAGTLGALGAMMALFGRLTSGQGQVVDISLYEAVLTYMESMIPEYALTGQTRERSGSVLPGIAPSNIYPALDGNGQPGEWVVIGANGDNVFRRLAAAMGEPALADDPDYATHEARGRNMTAIDERIAAWTVSLPATEVVARLEEAGVPASRMYSARDMMNDPHFAARGNIVTLPHPVLGDFPMQGVVPRLTATPGSVRTLGPELGQHNAEIYGERLGRSAEALAQLAADGVI</sequence>
<dbReference type="Pfam" id="PF02515">
    <property type="entry name" value="CoA_transf_3"/>
    <property type="match status" value="1"/>
</dbReference>
<dbReference type="InterPro" id="IPR003673">
    <property type="entry name" value="CoA-Trfase_fam_III"/>
</dbReference>
<dbReference type="InterPro" id="IPR044855">
    <property type="entry name" value="CoA-Trfase_III_dom3_sf"/>
</dbReference>
<evidence type="ECO:0000256" key="1">
    <source>
        <dbReference type="ARBA" id="ARBA00022679"/>
    </source>
</evidence>
<dbReference type="InterPro" id="IPR050509">
    <property type="entry name" value="CoA-transferase_III"/>
</dbReference>